<dbReference type="EMBL" id="FOAS01000001">
    <property type="protein sequence ID" value="SEK20550.1"/>
    <property type="molecule type" value="Genomic_DNA"/>
</dbReference>
<dbReference type="Proteomes" id="UP000185766">
    <property type="component" value="Unassembled WGS sequence"/>
</dbReference>
<gene>
    <name evidence="2" type="ORF">SAMN05216214_10192</name>
</gene>
<feature type="compositionally biased region" description="Low complexity" evidence="1">
    <location>
        <begin position="47"/>
        <end position="58"/>
    </location>
</feature>
<proteinExistence type="predicted"/>
<evidence type="ECO:0000256" key="1">
    <source>
        <dbReference type="SAM" id="MobiDB-lite"/>
    </source>
</evidence>
<evidence type="ECO:0000313" key="2">
    <source>
        <dbReference type="EMBL" id="SEK20550.1"/>
    </source>
</evidence>
<sequence>MINGLGNSPLPTQVIRRVGDAAAQNPQAGITPEDVNRAVDTTQDRLQNAQAAQEATQTSRRSAAADIYTGRSQQQQLDTYLAVTLEGDAPSSNTLSLTDANDIRNLINRNDAISNLPEQDAGQRLQDLVESLAERPSTLPAVDVQA</sequence>
<reference evidence="2 3" key="1">
    <citation type="submission" date="2016-10" db="EMBL/GenBank/DDBJ databases">
        <authorList>
            <person name="de Groot N.N."/>
        </authorList>
    </citation>
    <scope>NUCLEOTIDE SEQUENCE [LARGE SCALE GENOMIC DNA]</scope>
    <source>
        <strain evidence="2 3">JCM 19513</strain>
    </source>
</reference>
<protein>
    <submittedName>
        <fullName evidence="2">Uncharacterized protein</fullName>
    </submittedName>
</protein>
<organism evidence="2 3">
    <name type="scientific">Atopomonas hussainii</name>
    <dbReference type="NCBI Taxonomy" id="1429083"/>
    <lineage>
        <taxon>Bacteria</taxon>
        <taxon>Pseudomonadati</taxon>
        <taxon>Pseudomonadota</taxon>
        <taxon>Gammaproteobacteria</taxon>
        <taxon>Pseudomonadales</taxon>
        <taxon>Pseudomonadaceae</taxon>
        <taxon>Atopomonas</taxon>
    </lineage>
</organism>
<accession>A0A1H7F964</accession>
<evidence type="ECO:0000313" key="3">
    <source>
        <dbReference type="Proteomes" id="UP000185766"/>
    </source>
</evidence>
<feature type="region of interest" description="Disordered" evidence="1">
    <location>
        <begin position="45"/>
        <end position="64"/>
    </location>
</feature>
<dbReference type="STRING" id="1429083.GCA_001885685_02463"/>
<dbReference type="RefSeq" id="WP_074864031.1">
    <property type="nucleotide sequence ID" value="NZ_FOAS01000001.1"/>
</dbReference>
<keyword evidence="3" id="KW-1185">Reference proteome</keyword>
<dbReference type="AlphaFoldDB" id="A0A1H7F964"/>
<name>A0A1H7F964_9GAMM</name>